<dbReference type="GO" id="GO:0003723">
    <property type="term" value="F:RNA binding"/>
    <property type="evidence" value="ECO:0007669"/>
    <property type="project" value="UniProtKB-UniRule"/>
</dbReference>
<dbReference type="InterPro" id="IPR012337">
    <property type="entry name" value="RNaseH-like_sf"/>
</dbReference>
<dbReference type="InterPro" id="IPR022898">
    <property type="entry name" value="RNase_HII"/>
</dbReference>
<dbReference type="AlphaFoldDB" id="A0A0A2SQS8"/>
<dbReference type="PANTHER" id="PTHR10954:SF18">
    <property type="entry name" value="RIBONUCLEASE HII"/>
    <property type="match status" value="1"/>
</dbReference>
<gene>
    <name evidence="14" type="primary">rnhB</name>
    <name evidence="18" type="ORF">EP47_05580</name>
</gene>
<proteinExistence type="inferred from homology"/>
<keyword evidence="10 14" id="KW-0479">Metal-binding</keyword>
<dbReference type="HAMAP" id="MF_00052_B">
    <property type="entry name" value="RNase_HII_B"/>
    <property type="match status" value="1"/>
</dbReference>
<feature type="binding site" evidence="14 15">
    <location>
        <position position="103"/>
    </location>
    <ligand>
        <name>a divalent metal cation</name>
        <dbReference type="ChEBI" id="CHEBI:60240"/>
    </ligand>
</feature>
<dbReference type="SUPFAM" id="SSF53098">
    <property type="entry name" value="Ribonuclease H-like"/>
    <property type="match status" value="1"/>
</dbReference>
<evidence type="ECO:0000313" key="18">
    <source>
        <dbReference type="EMBL" id="KGP63460.1"/>
    </source>
</evidence>
<dbReference type="RefSeq" id="WP_035888732.1">
    <property type="nucleotide sequence ID" value="NZ_JNCF01000016.1"/>
</dbReference>
<feature type="binding site" evidence="14 15">
    <location>
        <position position="14"/>
    </location>
    <ligand>
        <name>a divalent metal cation</name>
        <dbReference type="ChEBI" id="CHEBI:60240"/>
    </ligand>
</feature>
<comment type="catalytic activity">
    <reaction evidence="1 14 15 16">
        <text>Endonucleolytic cleavage to 5'-phosphomonoester.</text>
        <dbReference type="EC" id="3.1.26.4"/>
    </reaction>
</comment>
<dbReference type="OrthoDB" id="9803420at2"/>
<comment type="caution">
    <text evidence="18">The sequence shown here is derived from an EMBL/GenBank/DDBJ whole genome shotgun (WGS) entry which is preliminary data.</text>
</comment>
<evidence type="ECO:0000256" key="4">
    <source>
        <dbReference type="ARBA" id="ARBA00004496"/>
    </source>
</evidence>
<dbReference type="InterPro" id="IPR036397">
    <property type="entry name" value="RNaseH_sf"/>
</dbReference>
<sequence>MNLEQEILTAGVDEVGRGPLAGAVVTAAVILKKPIEGLADSKVLSPKQRKLLSIKIREEALAFAFGRAEVEEIDRLNIHHATLLAMQRAIESLPIKPNMVVVDGLHIPQLGIPCKAIVQGDRLIPEISAASILAKVLRDEEMIELDKIYPGYGFAEHKGYATPAHKNALQRLGPCKIHRRSYSPVSQKISLNY</sequence>
<protein>
    <recommendedName>
        <fullName evidence="7 14">Ribonuclease HII</fullName>
        <shortName evidence="14">RNase HII</shortName>
        <ecNumber evidence="6 14">3.1.26.4</ecNumber>
    </recommendedName>
</protein>
<name>A0A0A2SQS8_9GAMM</name>
<dbReference type="GO" id="GO:0006298">
    <property type="term" value="P:mismatch repair"/>
    <property type="evidence" value="ECO:0007669"/>
    <property type="project" value="TreeGrafter"/>
</dbReference>
<dbReference type="EMBL" id="JNCF01000016">
    <property type="protein sequence ID" value="KGP63460.1"/>
    <property type="molecule type" value="Genomic_DNA"/>
</dbReference>
<evidence type="ECO:0000256" key="14">
    <source>
        <dbReference type="HAMAP-Rule" id="MF_00052"/>
    </source>
</evidence>
<dbReference type="CDD" id="cd07182">
    <property type="entry name" value="RNase_HII_bacteria_HII_like"/>
    <property type="match status" value="1"/>
</dbReference>
<accession>A0A0A2SQS8</accession>
<dbReference type="NCBIfam" id="NF000595">
    <property type="entry name" value="PRK00015.1-3"/>
    <property type="match status" value="1"/>
</dbReference>
<dbReference type="Pfam" id="PF01351">
    <property type="entry name" value="RNase_HII"/>
    <property type="match status" value="1"/>
</dbReference>
<dbReference type="GO" id="GO:0030145">
    <property type="term" value="F:manganese ion binding"/>
    <property type="evidence" value="ECO:0007669"/>
    <property type="project" value="UniProtKB-UniRule"/>
</dbReference>
<comment type="similarity">
    <text evidence="5 14 16">Belongs to the RNase HII family.</text>
</comment>
<evidence type="ECO:0000256" key="9">
    <source>
        <dbReference type="ARBA" id="ARBA00022722"/>
    </source>
</evidence>
<evidence type="ECO:0000256" key="6">
    <source>
        <dbReference type="ARBA" id="ARBA00012180"/>
    </source>
</evidence>
<keyword evidence="13 14" id="KW-0464">Manganese</keyword>
<evidence type="ECO:0000256" key="8">
    <source>
        <dbReference type="ARBA" id="ARBA00022490"/>
    </source>
</evidence>
<evidence type="ECO:0000256" key="15">
    <source>
        <dbReference type="PROSITE-ProRule" id="PRU01319"/>
    </source>
</evidence>
<evidence type="ECO:0000256" key="12">
    <source>
        <dbReference type="ARBA" id="ARBA00022801"/>
    </source>
</evidence>
<comment type="function">
    <text evidence="3 14 16">Endonuclease that specifically degrades the RNA of RNA-DNA hybrids.</text>
</comment>
<evidence type="ECO:0000259" key="17">
    <source>
        <dbReference type="PROSITE" id="PS51975"/>
    </source>
</evidence>
<dbReference type="InterPro" id="IPR024567">
    <property type="entry name" value="RNase_HII/HIII_dom"/>
</dbReference>
<keyword evidence="8 14" id="KW-0963">Cytoplasm</keyword>
<evidence type="ECO:0000313" key="19">
    <source>
        <dbReference type="Proteomes" id="UP000054422"/>
    </source>
</evidence>
<feature type="domain" description="RNase H type-2" evidence="17">
    <location>
        <begin position="7"/>
        <end position="193"/>
    </location>
</feature>
<dbReference type="InterPro" id="IPR001352">
    <property type="entry name" value="RNase_HII/HIII"/>
</dbReference>
<dbReference type="GO" id="GO:0004523">
    <property type="term" value="F:RNA-DNA hybrid ribonuclease activity"/>
    <property type="evidence" value="ECO:0007669"/>
    <property type="project" value="UniProtKB-UniRule"/>
</dbReference>
<dbReference type="STRING" id="1498499.EP47_05580"/>
<dbReference type="Gene3D" id="3.30.420.10">
    <property type="entry name" value="Ribonuclease H-like superfamily/Ribonuclease H"/>
    <property type="match status" value="1"/>
</dbReference>
<keyword evidence="19" id="KW-1185">Reference proteome</keyword>
<dbReference type="PANTHER" id="PTHR10954">
    <property type="entry name" value="RIBONUCLEASE H2 SUBUNIT A"/>
    <property type="match status" value="1"/>
</dbReference>
<evidence type="ECO:0000256" key="1">
    <source>
        <dbReference type="ARBA" id="ARBA00000077"/>
    </source>
</evidence>
<keyword evidence="12 14" id="KW-0378">Hydrolase</keyword>
<comment type="subcellular location">
    <subcellularLocation>
        <location evidence="4 14">Cytoplasm</location>
    </subcellularLocation>
</comment>
<evidence type="ECO:0000256" key="2">
    <source>
        <dbReference type="ARBA" id="ARBA00001946"/>
    </source>
</evidence>
<evidence type="ECO:0000256" key="10">
    <source>
        <dbReference type="ARBA" id="ARBA00022723"/>
    </source>
</evidence>
<dbReference type="Proteomes" id="UP000054422">
    <property type="component" value="Unassembled WGS sequence"/>
</dbReference>
<dbReference type="PROSITE" id="PS51975">
    <property type="entry name" value="RNASE_H_2"/>
    <property type="match status" value="1"/>
</dbReference>
<evidence type="ECO:0000256" key="13">
    <source>
        <dbReference type="ARBA" id="ARBA00023211"/>
    </source>
</evidence>
<evidence type="ECO:0000256" key="7">
    <source>
        <dbReference type="ARBA" id="ARBA00019179"/>
    </source>
</evidence>
<keyword evidence="11 14" id="KW-0255">Endonuclease</keyword>
<dbReference type="GO" id="GO:0043137">
    <property type="term" value="P:DNA replication, removal of RNA primer"/>
    <property type="evidence" value="ECO:0007669"/>
    <property type="project" value="TreeGrafter"/>
</dbReference>
<feature type="binding site" evidence="14 15">
    <location>
        <position position="13"/>
    </location>
    <ligand>
        <name>a divalent metal cation</name>
        <dbReference type="ChEBI" id="CHEBI:60240"/>
    </ligand>
</feature>
<comment type="cofactor">
    <cofactor evidence="2">
        <name>Mg(2+)</name>
        <dbReference type="ChEBI" id="CHEBI:18420"/>
    </cofactor>
</comment>
<comment type="cofactor">
    <cofactor evidence="14 15">
        <name>Mn(2+)</name>
        <dbReference type="ChEBI" id="CHEBI:29035"/>
    </cofactor>
    <cofactor evidence="14 15">
        <name>Mg(2+)</name>
        <dbReference type="ChEBI" id="CHEBI:18420"/>
    </cofactor>
    <text evidence="14 15">Manganese or magnesium. Binds 1 divalent metal ion per monomer in the absence of substrate. May bind a second metal ion after substrate binding.</text>
</comment>
<evidence type="ECO:0000256" key="11">
    <source>
        <dbReference type="ARBA" id="ARBA00022759"/>
    </source>
</evidence>
<dbReference type="NCBIfam" id="NF000596">
    <property type="entry name" value="PRK00015.1-4"/>
    <property type="match status" value="1"/>
</dbReference>
<organism evidence="18 19">
    <name type="scientific">Legionella norrlandica</name>
    <dbReference type="NCBI Taxonomy" id="1498499"/>
    <lineage>
        <taxon>Bacteria</taxon>
        <taxon>Pseudomonadati</taxon>
        <taxon>Pseudomonadota</taxon>
        <taxon>Gammaproteobacteria</taxon>
        <taxon>Legionellales</taxon>
        <taxon>Legionellaceae</taxon>
        <taxon>Legionella</taxon>
    </lineage>
</organism>
<reference evidence="18 19" key="1">
    <citation type="submission" date="2014-05" db="EMBL/GenBank/DDBJ databases">
        <authorList>
            <person name="Rizzardi K."/>
            <person name="Winiecka-Krusnell J."/>
            <person name="Ramliden M."/>
            <person name="Alm E."/>
            <person name="Andersson S."/>
            <person name="Byfors S."/>
        </authorList>
    </citation>
    <scope>NUCLEOTIDE SEQUENCE [LARGE SCALE GENOMIC DNA]</scope>
    <source>
        <strain evidence="18 19">LEGN</strain>
    </source>
</reference>
<evidence type="ECO:0000256" key="5">
    <source>
        <dbReference type="ARBA" id="ARBA00007383"/>
    </source>
</evidence>
<keyword evidence="9 14" id="KW-0540">Nuclease</keyword>
<dbReference type="GO" id="GO:0005737">
    <property type="term" value="C:cytoplasm"/>
    <property type="evidence" value="ECO:0007669"/>
    <property type="project" value="UniProtKB-SubCell"/>
</dbReference>
<evidence type="ECO:0000256" key="3">
    <source>
        <dbReference type="ARBA" id="ARBA00004065"/>
    </source>
</evidence>
<dbReference type="FunFam" id="3.30.420.10:FF:000006">
    <property type="entry name" value="Ribonuclease HII"/>
    <property type="match status" value="1"/>
</dbReference>
<dbReference type="GO" id="GO:0032299">
    <property type="term" value="C:ribonuclease H2 complex"/>
    <property type="evidence" value="ECO:0007669"/>
    <property type="project" value="TreeGrafter"/>
</dbReference>
<evidence type="ECO:0000256" key="16">
    <source>
        <dbReference type="RuleBase" id="RU003515"/>
    </source>
</evidence>
<dbReference type="EC" id="3.1.26.4" evidence="6 14"/>